<comment type="caution">
    <text evidence="4">The sequence shown here is derived from an EMBL/GenBank/DDBJ whole genome shotgun (WGS) entry which is preliminary data.</text>
</comment>
<dbReference type="InterPro" id="IPR045108">
    <property type="entry name" value="TXNDC17-like"/>
</dbReference>
<comment type="similarity">
    <text evidence="1">Belongs to the thioredoxin family.</text>
</comment>
<dbReference type="Proteomes" id="UP001162483">
    <property type="component" value="Unassembled WGS sequence"/>
</dbReference>
<organism evidence="4 5">
    <name type="scientific">Staurois parvus</name>
    <dbReference type="NCBI Taxonomy" id="386267"/>
    <lineage>
        <taxon>Eukaryota</taxon>
        <taxon>Metazoa</taxon>
        <taxon>Chordata</taxon>
        <taxon>Craniata</taxon>
        <taxon>Vertebrata</taxon>
        <taxon>Euteleostomi</taxon>
        <taxon>Amphibia</taxon>
        <taxon>Batrachia</taxon>
        <taxon>Anura</taxon>
        <taxon>Neobatrachia</taxon>
        <taxon>Ranoidea</taxon>
        <taxon>Ranidae</taxon>
        <taxon>Staurois</taxon>
    </lineage>
</organism>
<dbReference type="EMBL" id="CATNWA010006261">
    <property type="protein sequence ID" value="CAI9551749.1"/>
    <property type="molecule type" value="Genomic_DNA"/>
</dbReference>
<reference evidence="4" key="1">
    <citation type="submission" date="2023-05" db="EMBL/GenBank/DDBJ databases">
        <authorList>
            <person name="Stuckert A."/>
        </authorList>
    </citation>
    <scope>NUCLEOTIDE SEQUENCE</scope>
</reference>
<dbReference type="InterPro" id="IPR036249">
    <property type="entry name" value="Thioredoxin-like_sf"/>
</dbReference>
<dbReference type="Gene3D" id="3.40.30.10">
    <property type="entry name" value="Glutaredoxin"/>
    <property type="match status" value="1"/>
</dbReference>
<dbReference type="InterPro" id="IPR010357">
    <property type="entry name" value="TXNDC17_dom"/>
</dbReference>
<evidence type="ECO:0000313" key="4">
    <source>
        <dbReference type="EMBL" id="CAI9551749.1"/>
    </source>
</evidence>
<evidence type="ECO:0000256" key="2">
    <source>
        <dbReference type="ARBA" id="ARBA00016949"/>
    </source>
</evidence>
<proteinExistence type="inferred from homology"/>
<protein>
    <recommendedName>
        <fullName evidence="2">Thioredoxin domain-containing protein 17</fullName>
    </recommendedName>
</protein>
<name>A0ABN9BW65_9NEOB</name>
<dbReference type="PANTHER" id="PTHR12452">
    <property type="entry name" value="42-9-9 PROTEIN-RELATED"/>
    <property type="match status" value="1"/>
</dbReference>
<sequence>MAACTEVKVHGYEEYCREVEKYRGRTVFALFCGDKNEDGVSWCPDCVKAEPLIRGEMKHLPERLSLHILSGWRESITGRIQITILKKS</sequence>
<evidence type="ECO:0000256" key="1">
    <source>
        <dbReference type="ARBA" id="ARBA00008987"/>
    </source>
</evidence>
<dbReference type="PANTHER" id="PTHR12452:SF0">
    <property type="entry name" value="THIOREDOXIN DOMAIN-CONTAINING PROTEIN 17"/>
    <property type="match status" value="1"/>
</dbReference>
<gene>
    <name evidence="4" type="ORF">SPARVUS_LOCUS3788294</name>
</gene>
<dbReference type="SUPFAM" id="SSF52833">
    <property type="entry name" value="Thioredoxin-like"/>
    <property type="match status" value="1"/>
</dbReference>
<evidence type="ECO:0000259" key="3">
    <source>
        <dbReference type="Pfam" id="PF06110"/>
    </source>
</evidence>
<dbReference type="Pfam" id="PF06110">
    <property type="entry name" value="TXD17-like_Trx"/>
    <property type="match status" value="1"/>
</dbReference>
<keyword evidence="5" id="KW-1185">Reference proteome</keyword>
<evidence type="ECO:0000313" key="5">
    <source>
        <dbReference type="Proteomes" id="UP001162483"/>
    </source>
</evidence>
<feature type="domain" description="Thioredoxin" evidence="3">
    <location>
        <begin position="9"/>
        <end position="66"/>
    </location>
</feature>
<accession>A0ABN9BW65</accession>